<evidence type="ECO:0000313" key="2">
    <source>
        <dbReference type="RefSeq" id="XP_016970290.1"/>
    </source>
</evidence>
<reference evidence="2" key="1">
    <citation type="submission" date="2025-08" db="UniProtKB">
        <authorList>
            <consortium name="RefSeq"/>
        </authorList>
    </citation>
    <scope>IDENTIFICATION</scope>
</reference>
<feature type="non-terminal residue" evidence="2">
    <location>
        <position position="1"/>
    </location>
</feature>
<dbReference type="RefSeq" id="XP_016970290.1">
    <property type="nucleotide sequence ID" value="XM_017114801.1"/>
</dbReference>
<organism evidence="2">
    <name type="scientific">Drosophila rhopaloa</name>
    <name type="common">Fruit fly</name>
    <dbReference type="NCBI Taxonomy" id="1041015"/>
    <lineage>
        <taxon>Eukaryota</taxon>
        <taxon>Metazoa</taxon>
        <taxon>Ecdysozoa</taxon>
        <taxon>Arthropoda</taxon>
        <taxon>Hexapoda</taxon>
        <taxon>Insecta</taxon>
        <taxon>Pterygota</taxon>
        <taxon>Neoptera</taxon>
        <taxon>Endopterygota</taxon>
        <taxon>Diptera</taxon>
        <taxon>Brachycera</taxon>
        <taxon>Muscomorpha</taxon>
        <taxon>Ephydroidea</taxon>
        <taxon>Drosophilidae</taxon>
        <taxon>Drosophila</taxon>
        <taxon>Sophophora</taxon>
    </lineage>
</organism>
<dbReference type="AlphaFoldDB" id="A0A6P4DX71"/>
<dbReference type="Pfam" id="PF00179">
    <property type="entry name" value="UQ_con"/>
    <property type="match status" value="1"/>
</dbReference>
<evidence type="ECO:0000259" key="1">
    <source>
        <dbReference type="PROSITE" id="PS50127"/>
    </source>
</evidence>
<feature type="domain" description="UBC core" evidence="1">
    <location>
        <begin position="1"/>
        <end position="106"/>
    </location>
</feature>
<dbReference type="SUPFAM" id="SSF54495">
    <property type="entry name" value="UBC-like"/>
    <property type="match status" value="1"/>
</dbReference>
<dbReference type="InterPro" id="IPR000608">
    <property type="entry name" value="UBC"/>
</dbReference>
<proteinExistence type="predicted"/>
<dbReference type="Gene3D" id="3.10.110.10">
    <property type="entry name" value="Ubiquitin Conjugating Enzyme"/>
    <property type="match status" value="1"/>
</dbReference>
<gene>
    <name evidence="2" type="primary">LOC108038084</name>
</gene>
<dbReference type="OrthoDB" id="6508832at2759"/>
<accession>A0A6P4DX71</accession>
<name>A0A6P4DX71_DRORH</name>
<dbReference type="InterPro" id="IPR016135">
    <property type="entry name" value="UBQ-conjugating_enzyme/RWD"/>
</dbReference>
<dbReference type="PANTHER" id="PTHR24068">
    <property type="entry name" value="UBIQUITIN-CONJUGATING ENZYME E2"/>
    <property type="match status" value="1"/>
</dbReference>
<dbReference type="PROSITE" id="PS50127">
    <property type="entry name" value="UBC_2"/>
    <property type="match status" value="1"/>
</dbReference>
<sequence>CIINRGLLNGNCKFLCLQTPFENRMYSLKIECGERYPDEPPTLRFLTKVNINCINQNNGVVDHRSVQMLARWSREYTIKTMLQEIRRIMTMKENLKLAQPPEGSCF</sequence>
<protein>
    <submittedName>
        <fullName evidence="2">Ubiquitin-conjugating enzyme E2 variant 1-like</fullName>
    </submittedName>
</protein>